<keyword evidence="2" id="KW-1185">Reference proteome</keyword>
<dbReference type="GO" id="GO:0050482">
    <property type="term" value="P:arachidonate secretion"/>
    <property type="evidence" value="ECO:0007669"/>
    <property type="project" value="InterPro"/>
</dbReference>
<name>D0LC58_GORB4</name>
<organism evidence="1 2">
    <name type="scientific">Gordonia bronchialis (strain ATCC 25592 / DSM 43247 / BCRC 13721 / JCM 3198 / KCTC 3076 / NBRC 16047 / NCTC 10667)</name>
    <name type="common">Rhodococcus bronchialis</name>
    <dbReference type="NCBI Taxonomy" id="526226"/>
    <lineage>
        <taxon>Bacteria</taxon>
        <taxon>Bacillati</taxon>
        <taxon>Actinomycetota</taxon>
        <taxon>Actinomycetes</taxon>
        <taxon>Mycobacteriales</taxon>
        <taxon>Gordoniaceae</taxon>
        <taxon>Gordonia</taxon>
    </lineage>
</organism>
<dbReference type="eggNOG" id="ENOG503330I">
    <property type="taxonomic scope" value="Bacteria"/>
</dbReference>
<accession>D0LC58</accession>
<dbReference type="KEGG" id="gbr:Gbro_3240"/>
<evidence type="ECO:0008006" key="3">
    <source>
        <dbReference type="Google" id="ProtNLM"/>
    </source>
</evidence>
<dbReference type="SUPFAM" id="SSF48619">
    <property type="entry name" value="Phospholipase A2, PLA2"/>
    <property type="match status" value="1"/>
</dbReference>
<dbReference type="Proteomes" id="UP000001219">
    <property type="component" value="Chromosome"/>
</dbReference>
<dbReference type="InterPro" id="IPR036444">
    <property type="entry name" value="PLipase_A2_dom_sf"/>
</dbReference>
<dbReference type="OrthoDB" id="3389925at2"/>
<dbReference type="GO" id="GO:0004623">
    <property type="term" value="F:phospholipase A2 activity"/>
    <property type="evidence" value="ECO:0007669"/>
    <property type="project" value="InterPro"/>
</dbReference>
<evidence type="ECO:0000313" key="2">
    <source>
        <dbReference type="Proteomes" id="UP000001219"/>
    </source>
</evidence>
<reference evidence="1 2" key="2">
    <citation type="journal article" date="2010" name="Stand. Genomic Sci.">
        <title>Complete genome sequence of Gordonia bronchialis type strain (3410).</title>
        <authorList>
            <person name="Ivanova N."/>
            <person name="Sikorski J."/>
            <person name="Jando M."/>
            <person name="Lapidus A."/>
            <person name="Nolan M."/>
            <person name="Lucas S."/>
            <person name="Del Rio T.G."/>
            <person name="Tice H."/>
            <person name="Copeland A."/>
            <person name="Cheng J.F."/>
            <person name="Chen F."/>
            <person name="Bruce D."/>
            <person name="Goodwin L."/>
            <person name="Pitluck S."/>
            <person name="Mavromatis K."/>
            <person name="Ovchinnikova G."/>
            <person name="Pati A."/>
            <person name="Chen A."/>
            <person name="Palaniappan K."/>
            <person name="Land M."/>
            <person name="Hauser L."/>
            <person name="Chang Y.J."/>
            <person name="Jeffries C.D."/>
            <person name="Chain P."/>
            <person name="Saunders E."/>
            <person name="Han C."/>
            <person name="Detter J.C."/>
            <person name="Brettin T."/>
            <person name="Rohde M."/>
            <person name="Goker M."/>
            <person name="Bristow J."/>
            <person name="Eisen J.A."/>
            <person name="Markowitz V."/>
            <person name="Hugenholtz P."/>
            <person name="Klenk H.P."/>
            <person name="Kyrpides N.C."/>
        </authorList>
    </citation>
    <scope>NUCLEOTIDE SEQUENCE [LARGE SCALE GENOMIC DNA]</scope>
    <source>
        <strain evidence="2">ATCC 25592 / DSM 43247 / BCRC 13721 / JCM 3198 / KCTC 3076 / NBRC 16047 / NCTC 10667</strain>
    </source>
</reference>
<dbReference type="AlphaFoldDB" id="D0LC58"/>
<evidence type="ECO:0000313" key="1">
    <source>
        <dbReference type="EMBL" id="ACY22445.1"/>
    </source>
</evidence>
<dbReference type="GO" id="GO:0006644">
    <property type="term" value="P:phospholipid metabolic process"/>
    <property type="evidence" value="ECO:0007669"/>
    <property type="project" value="InterPro"/>
</dbReference>
<dbReference type="Gene3D" id="1.20.90.10">
    <property type="entry name" value="Phospholipase A2 domain"/>
    <property type="match status" value="1"/>
</dbReference>
<gene>
    <name evidence="1" type="ordered locus">Gbro_3240</name>
</gene>
<sequence length="231" mass="24461">MVTRERLRRTIFPALSDSTAAVTVALAVAVSLILSGGPARATTPSLDSPTATMRYDAGPQATTPYGAVIVALTGPRPADARALLPDSFHHELGYRPPVVDGYPVDPTGDCSSPVPLPDRFTILCATHDFGYDVLRAAAHQGTPLGPWARFALDRMLIERMRASCNEPVGTCVAAAQTARIALAWNSWRQRGGPPIAGEGIGALISTSAERAVESVGATAQKWWTTIGRGFR</sequence>
<dbReference type="RefSeq" id="WP_012834961.1">
    <property type="nucleotide sequence ID" value="NC_013441.1"/>
</dbReference>
<dbReference type="EMBL" id="CP001802">
    <property type="protein sequence ID" value="ACY22445.1"/>
    <property type="molecule type" value="Genomic_DNA"/>
</dbReference>
<dbReference type="STRING" id="526226.Gbro_3240"/>
<proteinExistence type="predicted"/>
<protein>
    <recommendedName>
        <fullName evidence="3">Phospholipase A2</fullName>
    </recommendedName>
</protein>
<reference evidence="2" key="1">
    <citation type="submission" date="2009-10" db="EMBL/GenBank/DDBJ databases">
        <title>The complete chromosome of Gordonia bronchialis DSM 43247.</title>
        <authorList>
            <consortium name="US DOE Joint Genome Institute (JGI-PGF)"/>
            <person name="Lucas S."/>
            <person name="Copeland A."/>
            <person name="Lapidus A."/>
            <person name="Glavina del Rio T."/>
            <person name="Dalin E."/>
            <person name="Tice H."/>
            <person name="Bruce D."/>
            <person name="Goodwin L."/>
            <person name="Pitluck S."/>
            <person name="Kyrpides N."/>
            <person name="Mavromatis K."/>
            <person name="Ivanova N."/>
            <person name="Ovchinnikova G."/>
            <person name="Saunders E."/>
            <person name="Brettin T."/>
            <person name="Detter J.C."/>
            <person name="Han C."/>
            <person name="Larimer F."/>
            <person name="Land M."/>
            <person name="Hauser L."/>
            <person name="Markowitz V."/>
            <person name="Cheng J.-F."/>
            <person name="Hugenholtz P."/>
            <person name="Woyke T."/>
            <person name="Wu D."/>
            <person name="Jando M."/>
            <person name="Schneider S."/>
            <person name="Goeker M."/>
            <person name="Klenk H.-P."/>
            <person name="Eisen J.A."/>
        </authorList>
    </citation>
    <scope>NUCLEOTIDE SEQUENCE [LARGE SCALE GENOMIC DNA]</scope>
    <source>
        <strain evidence="2">ATCC 25592 / DSM 43247 / BCRC 13721 / JCM 3198 / KCTC 3076 / NBRC 16047 / NCTC 10667</strain>
    </source>
</reference>
<dbReference type="HOGENOM" id="CLU_085692_1_0_11"/>